<dbReference type="GeneID" id="76205725"/>
<dbReference type="PRINTS" id="PR00080">
    <property type="entry name" value="SDRFAMILY"/>
</dbReference>
<dbReference type="AlphaFoldDB" id="A0A830EFN1"/>
<sequence>MSRPINDLISLRGRRALITGAASGIGRAMALRFAEAGASLYLVDVNEAGLNEVANEVRGRFGVDVSTYRVDLSRKREIDDLWSAIRGREPDILVNNAGIYEFMDFLEVDEEALERTLAVNLKSVFHMCQGMIRGRGDRGGVIINVGSIESILPFARNLVHYDMSKMGVIALTRALAKEYGPKGFRINVIIAGGINTPGVQRLRQEAILKLRIDVIRTGVEYFMRMPLRRLGDPDEVARVALFLASDMASYVHGAAIPVDGGFLSA</sequence>
<evidence type="ECO:0000313" key="3">
    <source>
        <dbReference type="EMBL" id="BDR91077.1"/>
    </source>
</evidence>
<gene>
    <name evidence="4" type="ORF">GCM10007112_16810</name>
    <name evidence="3" type="ORF">Vsou_01700</name>
</gene>
<comment type="similarity">
    <text evidence="1">Belongs to the short-chain dehydrogenases/reductases (SDR) family.</text>
</comment>
<keyword evidence="2" id="KW-0560">Oxidoreductase</keyword>
<dbReference type="GO" id="GO:0016616">
    <property type="term" value="F:oxidoreductase activity, acting on the CH-OH group of donors, NAD or NADP as acceptor"/>
    <property type="evidence" value="ECO:0007669"/>
    <property type="project" value="TreeGrafter"/>
</dbReference>
<reference evidence="3" key="4">
    <citation type="journal article" date="2023" name="Microbiol. Resour. Announc.">
        <title>Complete Genome Sequence of Vulcanisaeta souniana Strain IC-059, a Hyperthermophilic Archaeon Isolated from Hot Spring Water in Japan.</title>
        <authorList>
            <person name="Kato S."/>
            <person name="Itoh T."/>
            <person name="Wu L."/>
            <person name="Ma J."/>
            <person name="Ohkuma M."/>
        </authorList>
    </citation>
    <scope>NUCLEOTIDE SEQUENCE</scope>
    <source>
        <strain evidence="3">JCM 11219</strain>
    </source>
</reference>
<evidence type="ECO:0000313" key="6">
    <source>
        <dbReference type="Proteomes" id="UP001060771"/>
    </source>
</evidence>
<dbReference type="GO" id="GO:0048038">
    <property type="term" value="F:quinone binding"/>
    <property type="evidence" value="ECO:0007669"/>
    <property type="project" value="TreeGrafter"/>
</dbReference>
<evidence type="ECO:0000256" key="1">
    <source>
        <dbReference type="ARBA" id="ARBA00006484"/>
    </source>
</evidence>
<dbReference type="Proteomes" id="UP001060771">
    <property type="component" value="Chromosome"/>
</dbReference>
<dbReference type="Pfam" id="PF13561">
    <property type="entry name" value="adh_short_C2"/>
    <property type="match status" value="1"/>
</dbReference>
<dbReference type="InterPro" id="IPR002347">
    <property type="entry name" value="SDR_fam"/>
</dbReference>
<accession>A0A830EFN1</accession>
<dbReference type="PRINTS" id="PR00081">
    <property type="entry name" value="GDHRDH"/>
</dbReference>
<dbReference type="RefSeq" id="WP_188603548.1">
    <property type="nucleotide sequence ID" value="NZ_AP026830.1"/>
</dbReference>
<proteinExistence type="inferred from homology"/>
<dbReference type="EMBL" id="AP026830">
    <property type="protein sequence ID" value="BDR91077.1"/>
    <property type="molecule type" value="Genomic_DNA"/>
</dbReference>
<name>A0A830EFN1_9CREN</name>
<dbReference type="OrthoDB" id="24596at2157"/>
<dbReference type="PANTHER" id="PTHR42760:SF83">
    <property type="entry name" value="(3R)-3-HYDROXYACYL-COA DEHYDROGENASE"/>
    <property type="match status" value="1"/>
</dbReference>
<reference evidence="6" key="3">
    <citation type="submission" date="2022-09" db="EMBL/GenBank/DDBJ databases">
        <title>Complete genome sequence of Vulcanisaeta souniana.</title>
        <authorList>
            <person name="Kato S."/>
            <person name="Itoh T."/>
            <person name="Ohkuma M."/>
        </authorList>
    </citation>
    <scope>NUCLEOTIDE SEQUENCE [LARGE SCALE GENOMIC DNA]</scope>
    <source>
        <strain evidence="6">JCM 11219</strain>
    </source>
</reference>
<organism evidence="4 5">
    <name type="scientific">Vulcanisaeta souniana JCM 11219</name>
    <dbReference type="NCBI Taxonomy" id="1293586"/>
    <lineage>
        <taxon>Archaea</taxon>
        <taxon>Thermoproteota</taxon>
        <taxon>Thermoprotei</taxon>
        <taxon>Thermoproteales</taxon>
        <taxon>Thermoproteaceae</taxon>
        <taxon>Vulcanisaeta</taxon>
    </lineage>
</organism>
<dbReference type="EMBL" id="BMNM01000007">
    <property type="protein sequence ID" value="GGI80621.1"/>
    <property type="molecule type" value="Genomic_DNA"/>
</dbReference>
<dbReference type="Gene3D" id="3.40.50.720">
    <property type="entry name" value="NAD(P)-binding Rossmann-like Domain"/>
    <property type="match status" value="1"/>
</dbReference>
<reference evidence="4" key="2">
    <citation type="submission" date="2020-09" db="EMBL/GenBank/DDBJ databases">
        <authorList>
            <person name="Sun Q."/>
            <person name="Ohkuma M."/>
        </authorList>
    </citation>
    <scope>NUCLEOTIDE SEQUENCE</scope>
    <source>
        <strain evidence="4">JCM 11219</strain>
    </source>
</reference>
<dbReference type="InterPro" id="IPR036291">
    <property type="entry name" value="NAD(P)-bd_dom_sf"/>
</dbReference>
<reference evidence="4" key="1">
    <citation type="journal article" date="2014" name="Int. J. Syst. Evol. Microbiol.">
        <title>Complete genome sequence of Corynebacterium casei LMG S-19264T (=DSM 44701T), isolated from a smear-ripened cheese.</title>
        <authorList>
            <consortium name="US DOE Joint Genome Institute (JGI-PGF)"/>
            <person name="Walter F."/>
            <person name="Albersmeier A."/>
            <person name="Kalinowski J."/>
            <person name="Ruckert C."/>
        </authorList>
    </citation>
    <scope>NUCLEOTIDE SEQUENCE</scope>
    <source>
        <strain evidence="4">JCM 11219</strain>
    </source>
</reference>
<dbReference type="Proteomes" id="UP000657075">
    <property type="component" value="Unassembled WGS sequence"/>
</dbReference>
<evidence type="ECO:0000313" key="4">
    <source>
        <dbReference type="EMBL" id="GGI80621.1"/>
    </source>
</evidence>
<evidence type="ECO:0000256" key="2">
    <source>
        <dbReference type="ARBA" id="ARBA00023002"/>
    </source>
</evidence>
<dbReference type="PANTHER" id="PTHR42760">
    <property type="entry name" value="SHORT-CHAIN DEHYDROGENASES/REDUCTASES FAMILY MEMBER"/>
    <property type="match status" value="1"/>
</dbReference>
<protein>
    <submittedName>
        <fullName evidence="4">2-deoxy-D-gluconate 3-dehydrogenase</fullName>
    </submittedName>
</protein>
<dbReference type="FunFam" id="3.40.50.720:FF:000084">
    <property type="entry name" value="Short-chain dehydrogenase reductase"/>
    <property type="match status" value="1"/>
</dbReference>
<evidence type="ECO:0000313" key="5">
    <source>
        <dbReference type="Proteomes" id="UP000657075"/>
    </source>
</evidence>
<keyword evidence="6" id="KW-1185">Reference proteome</keyword>
<dbReference type="GO" id="GO:0006633">
    <property type="term" value="P:fatty acid biosynthetic process"/>
    <property type="evidence" value="ECO:0007669"/>
    <property type="project" value="TreeGrafter"/>
</dbReference>
<dbReference type="CDD" id="cd05233">
    <property type="entry name" value="SDR_c"/>
    <property type="match status" value="1"/>
</dbReference>
<dbReference type="SUPFAM" id="SSF51735">
    <property type="entry name" value="NAD(P)-binding Rossmann-fold domains"/>
    <property type="match status" value="1"/>
</dbReference>